<evidence type="ECO:0000313" key="1">
    <source>
        <dbReference type="EMBL" id="TET80055.1"/>
    </source>
</evidence>
<accession>A0A523XLF8</accession>
<name>A0A523XLF8_UNCT6</name>
<dbReference type="AlphaFoldDB" id="A0A523XLF8"/>
<evidence type="ECO:0000313" key="2">
    <source>
        <dbReference type="Proteomes" id="UP000315534"/>
    </source>
</evidence>
<protein>
    <submittedName>
        <fullName evidence="1">Uncharacterized protein</fullName>
    </submittedName>
</protein>
<dbReference type="EMBL" id="SOIP01000374">
    <property type="protein sequence ID" value="TET80055.1"/>
    <property type="molecule type" value="Genomic_DNA"/>
</dbReference>
<gene>
    <name evidence="1" type="ORF">E3J38_06375</name>
</gene>
<organism evidence="1 2">
    <name type="scientific">candidate division TA06 bacterium</name>
    <dbReference type="NCBI Taxonomy" id="2250710"/>
    <lineage>
        <taxon>Bacteria</taxon>
        <taxon>Bacteria division TA06</taxon>
    </lineage>
</organism>
<sequence length="239" mass="27403">MADISFEYKIETHLNEEFLRRVVDEARFPSGKILLVLNDEPLLDDHLGECIPKKLLKYAPDVRVFDQYKKQDWDCGIAVSKKACGLREQLPAYFTHTLGHELGHAYVCLTNVDLHIHCCLIHSFICEASNGKITQPSELPDEELFDKFGVHVAERLFSRKELNAQINQRIKMLSSKNTFHFEKMLSLAGSSNFGDLRDSLIDFSMPYRDKLLGLWRKDIVKRGSNALASEIDDLDALFE</sequence>
<dbReference type="Proteomes" id="UP000315534">
    <property type="component" value="Unassembled WGS sequence"/>
</dbReference>
<comment type="caution">
    <text evidence="1">The sequence shown here is derived from an EMBL/GenBank/DDBJ whole genome shotgun (WGS) entry which is preliminary data.</text>
</comment>
<proteinExistence type="predicted"/>
<reference evidence="1 2" key="1">
    <citation type="submission" date="2019-03" db="EMBL/GenBank/DDBJ databases">
        <title>Metabolic potential of uncultured bacteria and archaea associated with petroleum seepage in deep-sea sediments.</title>
        <authorList>
            <person name="Dong X."/>
            <person name="Hubert C."/>
        </authorList>
    </citation>
    <scope>NUCLEOTIDE SEQUENCE [LARGE SCALE GENOMIC DNA]</scope>
    <source>
        <strain evidence="1">E29_bin36</strain>
    </source>
</reference>